<evidence type="ECO:0008006" key="3">
    <source>
        <dbReference type="Google" id="ProtNLM"/>
    </source>
</evidence>
<dbReference type="Proteomes" id="UP000319210">
    <property type="component" value="Unassembled WGS sequence"/>
</dbReference>
<dbReference type="OrthoDB" id="5638018at2"/>
<sequence length="111" mass="12138">MTEILHLTERAHWDAALASGSYEMSTRGRTLAEVGFIHGSLRRQLPSVAELLYGDHPDPGALVVLVIDSARVPAPIRYEAPEPGAAERYPHIYGPLPVDAVVATEPWRRAS</sequence>
<dbReference type="InterPro" id="IPR009297">
    <property type="entry name" value="DUF952"/>
</dbReference>
<dbReference type="AlphaFoldDB" id="A0A4Y3QZ27"/>
<evidence type="ECO:0000313" key="1">
    <source>
        <dbReference type="EMBL" id="GEB49887.1"/>
    </source>
</evidence>
<comment type="caution">
    <text evidence="1">The sequence shown here is derived from an EMBL/GenBank/DDBJ whole genome shotgun (WGS) entry which is preliminary data.</text>
</comment>
<reference evidence="1 2" key="1">
    <citation type="submission" date="2019-06" db="EMBL/GenBank/DDBJ databases">
        <title>Whole genome shotgun sequence of Streptomyces cacaoi subsp. cacaoi NBRC 12748.</title>
        <authorList>
            <person name="Hosoyama A."/>
            <person name="Uohara A."/>
            <person name="Ohji S."/>
            <person name="Ichikawa N."/>
        </authorList>
    </citation>
    <scope>NUCLEOTIDE SEQUENCE [LARGE SCALE GENOMIC DNA]</scope>
    <source>
        <strain evidence="1 2">NBRC 12748</strain>
    </source>
</reference>
<dbReference type="PANTHER" id="PTHR34129:SF1">
    <property type="entry name" value="DUF952 DOMAIN-CONTAINING PROTEIN"/>
    <property type="match status" value="1"/>
</dbReference>
<protein>
    <recommendedName>
        <fullName evidence="3">DUF952 domain-containing protein</fullName>
    </recommendedName>
</protein>
<name>A0A4Y3QZ27_STRCI</name>
<evidence type="ECO:0000313" key="2">
    <source>
        <dbReference type="Proteomes" id="UP000319210"/>
    </source>
</evidence>
<gene>
    <name evidence="1" type="ORF">SCA03_24380</name>
</gene>
<accession>A0A4Y3QZ27</accession>
<dbReference type="RefSeq" id="WP_141275362.1">
    <property type="nucleotide sequence ID" value="NZ_BJMM01000009.1"/>
</dbReference>
<dbReference type="Pfam" id="PF06108">
    <property type="entry name" value="DUF952"/>
    <property type="match status" value="1"/>
</dbReference>
<dbReference type="Gene3D" id="3.20.170.20">
    <property type="entry name" value="Protein of unknown function DUF952"/>
    <property type="match status" value="1"/>
</dbReference>
<proteinExistence type="predicted"/>
<dbReference type="EMBL" id="BJMM01000009">
    <property type="protein sequence ID" value="GEB49887.1"/>
    <property type="molecule type" value="Genomic_DNA"/>
</dbReference>
<organism evidence="1 2">
    <name type="scientific">Streptomyces cacaoi</name>
    <dbReference type="NCBI Taxonomy" id="1898"/>
    <lineage>
        <taxon>Bacteria</taxon>
        <taxon>Bacillati</taxon>
        <taxon>Actinomycetota</taxon>
        <taxon>Actinomycetes</taxon>
        <taxon>Kitasatosporales</taxon>
        <taxon>Streptomycetaceae</taxon>
        <taxon>Streptomyces</taxon>
    </lineage>
</organism>
<keyword evidence="2" id="KW-1185">Reference proteome</keyword>
<dbReference type="PANTHER" id="PTHR34129">
    <property type="entry name" value="BLR1139 PROTEIN"/>
    <property type="match status" value="1"/>
</dbReference>
<dbReference type="SUPFAM" id="SSF56399">
    <property type="entry name" value="ADP-ribosylation"/>
    <property type="match status" value="1"/>
</dbReference>